<keyword evidence="6" id="KW-0406">Ion transport</keyword>
<reference evidence="7 8" key="1">
    <citation type="submission" date="2024-11" db="EMBL/GenBank/DDBJ databases">
        <title>Adaptive evolution of stress response genes in parasites aligns with host niche diversity.</title>
        <authorList>
            <person name="Hahn C."/>
            <person name="Resl P."/>
        </authorList>
    </citation>
    <scope>NUCLEOTIDE SEQUENCE [LARGE SCALE GENOMIC DNA]</scope>
    <source>
        <strain evidence="7">EGGRZ-B1_66</strain>
        <tissue evidence="7">Body</tissue>
    </source>
</reference>
<feature type="transmembrane region" description="Helical" evidence="6">
    <location>
        <begin position="75"/>
        <end position="95"/>
    </location>
</feature>
<evidence type="ECO:0000256" key="6">
    <source>
        <dbReference type="RuleBase" id="RU363126"/>
    </source>
</evidence>
<dbReference type="Pfam" id="PF01062">
    <property type="entry name" value="Bestrophin"/>
    <property type="match status" value="1"/>
</dbReference>
<keyword evidence="8" id="KW-1185">Reference proteome</keyword>
<keyword evidence="3 6" id="KW-1133">Transmembrane helix</keyword>
<evidence type="ECO:0000256" key="1">
    <source>
        <dbReference type="ARBA" id="ARBA00004370"/>
    </source>
</evidence>
<dbReference type="GO" id="GO:0034707">
    <property type="term" value="C:chloride channel complex"/>
    <property type="evidence" value="ECO:0007669"/>
    <property type="project" value="UniProtKB-KW"/>
</dbReference>
<dbReference type="GO" id="GO:0005254">
    <property type="term" value="F:chloride channel activity"/>
    <property type="evidence" value="ECO:0007669"/>
    <property type="project" value="UniProtKB-KW"/>
</dbReference>
<keyword evidence="6" id="KW-0869">Chloride channel</keyword>
<keyword evidence="6" id="KW-1003">Cell membrane</keyword>
<evidence type="ECO:0000313" key="8">
    <source>
        <dbReference type="Proteomes" id="UP001626550"/>
    </source>
</evidence>
<comment type="function">
    <text evidence="6">Forms chloride channels.</text>
</comment>
<evidence type="ECO:0000256" key="3">
    <source>
        <dbReference type="ARBA" id="ARBA00022989"/>
    </source>
</evidence>
<dbReference type="InterPro" id="IPR021134">
    <property type="entry name" value="Bestrophin-like"/>
</dbReference>
<keyword evidence="2 6" id="KW-0812">Transmembrane</keyword>
<gene>
    <name evidence="7" type="ORF">Ciccas_012053</name>
</gene>
<evidence type="ECO:0000313" key="7">
    <source>
        <dbReference type="EMBL" id="KAL3309400.1"/>
    </source>
</evidence>
<evidence type="ECO:0000256" key="4">
    <source>
        <dbReference type="ARBA" id="ARBA00023136"/>
    </source>
</evidence>
<protein>
    <recommendedName>
        <fullName evidence="6">Bestrophin homolog</fullName>
    </recommendedName>
</protein>
<proteinExistence type="inferred from homology"/>
<keyword evidence="4 6" id="KW-0472">Membrane</keyword>
<keyword evidence="6" id="KW-0407">Ion channel</keyword>
<keyword evidence="6" id="KW-0813">Transport</keyword>
<dbReference type="EMBL" id="JBJKFK010003955">
    <property type="protein sequence ID" value="KAL3309400.1"/>
    <property type="molecule type" value="Genomic_DNA"/>
</dbReference>
<comment type="similarity">
    <text evidence="5 6">Belongs to the anion channel-forming bestrophin (TC 1.A.46) family. Calcium-sensitive chloride channel subfamily.</text>
</comment>
<name>A0ABD2PQE2_9PLAT</name>
<keyword evidence="6" id="KW-0868">Chloride</keyword>
<comment type="caution">
    <text evidence="7">The sequence shown here is derived from an EMBL/GenBank/DDBJ whole genome shotgun (WGS) entry which is preliminary data.</text>
</comment>
<accession>A0ABD2PQE2</accession>
<feature type="transmembrane region" description="Helical" evidence="6">
    <location>
        <begin position="32"/>
        <end position="54"/>
    </location>
</feature>
<dbReference type="PANTHER" id="PTHR10736">
    <property type="entry name" value="BESTROPHIN"/>
    <property type="match status" value="1"/>
</dbReference>
<comment type="subcellular location">
    <subcellularLocation>
        <location evidence="6">Cell membrane</location>
        <topology evidence="6">Multi-pass membrane protein</topology>
    </subcellularLocation>
    <subcellularLocation>
        <location evidence="1">Membrane</location>
    </subcellularLocation>
</comment>
<evidence type="ECO:0000256" key="5">
    <source>
        <dbReference type="ARBA" id="ARBA00034769"/>
    </source>
</evidence>
<dbReference type="InterPro" id="IPR000615">
    <property type="entry name" value="Bestrophin"/>
</dbReference>
<sequence>MTISYAKDISDGQGVFCILKLFTRWSGSVYKLVWLDLVIYIFAYYSINFAYRYLMRPNLQHMFVEVVHFFQSKKNAIPLSFLLGFFVAAVIRRWWAMYLAIPWLNKISFMTQGMIGGGDAGKSSEIRLNILRYMNLSWILLMRRISDPIYNRQVSFIWQILGLNNEISSITEK</sequence>
<dbReference type="AlphaFoldDB" id="A0ABD2PQE2"/>
<dbReference type="GO" id="GO:0005886">
    <property type="term" value="C:plasma membrane"/>
    <property type="evidence" value="ECO:0007669"/>
    <property type="project" value="UniProtKB-SubCell"/>
</dbReference>
<dbReference type="Proteomes" id="UP001626550">
    <property type="component" value="Unassembled WGS sequence"/>
</dbReference>
<organism evidence="7 8">
    <name type="scientific">Cichlidogyrus casuarinus</name>
    <dbReference type="NCBI Taxonomy" id="1844966"/>
    <lineage>
        <taxon>Eukaryota</taxon>
        <taxon>Metazoa</taxon>
        <taxon>Spiralia</taxon>
        <taxon>Lophotrochozoa</taxon>
        <taxon>Platyhelminthes</taxon>
        <taxon>Monogenea</taxon>
        <taxon>Monopisthocotylea</taxon>
        <taxon>Dactylogyridea</taxon>
        <taxon>Ancyrocephalidae</taxon>
        <taxon>Cichlidogyrus</taxon>
    </lineage>
</organism>
<evidence type="ECO:0000256" key="2">
    <source>
        <dbReference type="ARBA" id="ARBA00022692"/>
    </source>
</evidence>